<reference evidence="3" key="1">
    <citation type="submission" date="2025-08" db="UniProtKB">
        <authorList>
            <consortium name="RefSeq"/>
        </authorList>
    </citation>
    <scope>IDENTIFICATION</scope>
    <source>
        <tissue evidence="3">Young leaves</tissue>
    </source>
</reference>
<dbReference type="Pfam" id="PF02458">
    <property type="entry name" value="Transferase"/>
    <property type="match status" value="1"/>
</dbReference>
<accession>A0A6J1HTD7</accession>
<dbReference type="KEGG" id="cmax:111466005"/>
<dbReference type="InterPro" id="IPR023213">
    <property type="entry name" value="CAT-like_dom_sf"/>
</dbReference>
<dbReference type="PANTHER" id="PTHR31642">
    <property type="entry name" value="TRICHOTHECENE 3-O-ACETYLTRANSFERASE"/>
    <property type="match status" value="1"/>
</dbReference>
<dbReference type="InterPro" id="IPR050317">
    <property type="entry name" value="Plant_Fungal_Acyltransferase"/>
</dbReference>
<evidence type="ECO:0000256" key="1">
    <source>
        <dbReference type="ARBA" id="ARBA00009861"/>
    </source>
</evidence>
<gene>
    <name evidence="3" type="primary">LOC111466005</name>
</gene>
<proteinExistence type="inferred from homology"/>
<protein>
    <submittedName>
        <fullName evidence="3">Spermidine hydroxycinnamoyl transferase-like isoform X1</fullName>
    </submittedName>
</protein>
<dbReference type="GO" id="GO:0016747">
    <property type="term" value="F:acyltransferase activity, transferring groups other than amino-acyl groups"/>
    <property type="evidence" value="ECO:0007669"/>
    <property type="project" value="TreeGrafter"/>
</dbReference>
<sequence length="460" mass="51115">MASITIHSSSTVVPSHPTPTGTFSFSECDQYRAWTHLPTIYVYKSPATEVVAVESLKTSLSQILVPYYPLAGRLHWLPGGRLELDCCAAGVLFVEASTDAKLEDYGDFAPSDAVRQLIPTVDYNSPIEELPLLLFQVTRFSCGGVVIGVANCHTVVDGASAITFINSWASMARGEKTVETILQPLHDRKFLMPEKPLRPPRFDHIEFTKPPPVILGSSNPEEEAKQETTSALLKLTKEQIEKLKKKANSNLTNQTMGVADEVQPRPYSRFEAITGHMWVCACKARNTGESRQPTVIRIPIDVRRRMQPPIPENFSGNSSFVVLTPECEFGELMSQPLSYAAGKVREGTWKMTGEYAQSVVDYLAGQDDISWLRTSFHSKVLVKASFWGNPNLSIGSWISLPFYEADFGWGRPSYFGPATLNIDGKSYIMVGPSDDGSLIVAIRLQARHMDGFKKYFYEDI</sequence>
<organism evidence="2 3">
    <name type="scientific">Cucurbita maxima</name>
    <name type="common">Pumpkin</name>
    <name type="synonym">Winter squash</name>
    <dbReference type="NCBI Taxonomy" id="3661"/>
    <lineage>
        <taxon>Eukaryota</taxon>
        <taxon>Viridiplantae</taxon>
        <taxon>Streptophyta</taxon>
        <taxon>Embryophyta</taxon>
        <taxon>Tracheophyta</taxon>
        <taxon>Spermatophyta</taxon>
        <taxon>Magnoliopsida</taxon>
        <taxon>eudicotyledons</taxon>
        <taxon>Gunneridae</taxon>
        <taxon>Pentapetalae</taxon>
        <taxon>rosids</taxon>
        <taxon>fabids</taxon>
        <taxon>Cucurbitales</taxon>
        <taxon>Cucurbitaceae</taxon>
        <taxon>Cucurbiteae</taxon>
        <taxon>Cucurbita</taxon>
    </lineage>
</organism>
<dbReference type="PANTHER" id="PTHR31642:SF324">
    <property type="entry name" value="SPERMIDINE HYDROXYCINNAMOYL TRANSFERASE"/>
    <property type="match status" value="1"/>
</dbReference>
<name>A0A6J1HTD7_CUCMA</name>
<dbReference type="GeneID" id="111466005"/>
<dbReference type="Gene3D" id="3.30.559.10">
    <property type="entry name" value="Chloramphenicol acetyltransferase-like domain"/>
    <property type="match status" value="2"/>
</dbReference>
<dbReference type="Proteomes" id="UP000504608">
    <property type="component" value="Unplaced"/>
</dbReference>
<dbReference type="RefSeq" id="XP_022966304.1">
    <property type="nucleotide sequence ID" value="XM_023110536.1"/>
</dbReference>
<evidence type="ECO:0000313" key="2">
    <source>
        <dbReference type="Proteomes" id="UP000504608"/>
    </source>
</evidence>
<comment type="similarity">
    <text evidence="1">Belongs to the plant acyltransferase family.</text>
</comment>
<evidence type="ECO:0000313" key="3">
    <source>
        <dbReference type="RefSeq" id="XP_022966304.1"/>
    </source>
</evidence>
<dbReference type="AlphaFoldDB" id="A0A6J1HTD7"/>
<dbReference type="OrthoDB" id="671439at2759"/>
<keyword evidence="2" id="KW-1185">Reference proteome</keyword>